<dbReference type="OrthoDB" id="9769319at2"/>
<dbReference type="PANTHER" id="PTHR30222">
    <property type="entry name" value="SPERMIDINE/PUTRESCINE-BINDING PERIPLASMIC PROTEIN"/>
    <property type="match status" value="1"/>
</dbReference>
<dbReference type="PIRSF" id="PIRSF019574">
    <property type="entry name" value="Periplasmic_polyamine_BP"/>
    <property type="match status" value="1"/>
</dbReference>
<evidence type="ECO:0000256" key="4">
    <source>
        <dbReference type="ARBA" id="ARBA00022764"/>
    </source>
</evidence>
<evidence type="ECO:0000256" key="6">
    <source>
        <dbReference type="PIRSR" id="PIRSR019574-1"/>
    </source>
</evidence>
<dbReference type="GO" id="GO:0019808">
    <property type="term" value="F:polyamine binding"/>
    <property type="evidence" value="ECO:0007669"/>
    <property type="project" value="InterPro"/>
</dbReference>
<dbReference type="PRINTS" id="PR00909">
    <property type="entry name" value="SPERMDNBNDNG"/>
</dbReference>
<feature type="signal peptide" evidence="7">
    <location>
        <begin position="1"/>
        <end position="21"/>
    </location>
</feature>
<comment type="subcellular location">
    <subcellularLocation>
        <location evidence="1 5">Periplasm</location>
    </subcellularLocation>
</comment>
<dbReference type="PANTHER" id="PTHR30222:SF17">
    <property type="entry name" value="SPERMIDINE_PUTRESCINE-BINDING PERIPLASMIC PROTEIN"/>
    <property type="match status" value="1"/>
</dbReference>
<dbReference type="RefSeq" id="WP_002707078.1">
    <property type="nucleotide sequence ID" value="NZ_JH651384.1"/>
</dbReference>
<dbReference type="GO" id="GO:0042597">
    <property type="term" value="C:periplasmic space"/>
    <property type="evidence" value="ECO:0007669"/>
    <property type="project" value="UniProtKB-SubCell"/>
</dbReference>
<keyword evidence="3 7" id="KW-0732">Signal</keyword>
<gene>
    <name evidence="8" type="ORF">Thini_0477</name>
</gene>
<evidence type="ECO:0000256" key="7">
    <source>
        <dbReference type="SAM" id="SignalP"/>
    </source>
</evidence>
<feature type="binding site" evidence="6">
    <location>
        <position position="81"/>
    </location>
    <ligand>
        <name>spermidine</name>
        <dbReference type="ChEBI" id="CHEBI:57834"/>
    </ligand>
</feature>
<dbReference type="EMBL" id="JH651384">
    <property type="protein sequence ID" value="EIJ33120.1"/>
    <property type="molecule type" value="Genomic_DNA"/>
</dbReference>
<evidence type="ECO:0000313" key="9">
    <source>
        <dbReference type="Proteomes" id="UP000005317"/>
    </source>
</evidence>
<feature type="binding site" evidence="6">
    <location>
        <begin position="164"/>
        <end position="167"/>
    </location>
    <ligand>
        <name>spermidine</name>
        <dbReference type="ChEBI" id="CHEBI:57834"/>
    </ligand>
</feature>
<evidence type="ECO:0000256" key="3">
    <source>
        <dbReference type="ARBA" id="ARBA00022729"/>
    </source>
</evidence>
<accession>A0A656HCC4</accession>
<evidence type="ECO:0000256" key="5">
    <source>
        <dbReference type="PIRNR" id="PIRNR019574"/>
    </source>
</evidence>
<feature type="binding site" evidence="6">
    <location>
        <position position="32"/>
    </location>
    <ligand>
        <name>spermidine</name>
        <dbReference type="ChEBI" id="CHEBI:57834"/>
    </ligand>
</feature>
<organism evidence="8 9">
    <name type="scientific">Thiothrix nivea (strain ATCC 35100 / DSM 5205 / JP2)</name>
    <dbReference type="NCBI Taxonomy" id="870187"/>
    <lineage>
        <taxon>Bacteria</taxon>
        <taxon>Pseudomonadati</taxon>
        <taxon>Pseudomonadota</taxon>
        <taxon>Gammaproteobacteria</taxon>
        <taxon>Thiotrichales</taxon>
        <taxon>Thiotrichaceae</taxon>
        <taxon>Thiothrix</taxon>
    </lineage>
</organism>
<evidence type="ECO:0000256" key="2">
    <source>
        <dbReference type="ARBA" id="ARBA00022448"/>
    </source>
</evidence>
<name>A0A656HCC4_THINJ</name>
<comment type="function">
    <text evidence="5">Required for the activity of the bacterial periplasmic transport system of putrescine.</text>
</comment>
<keyword evidence="9" id="KW-1185">Reference proteome</keyword>
<dbReference type="AlphaFoldDB" id="A0A656HCC4"/>
<dbReference type="Proteomes" id="UP000005317">
    <property type="component" value="Unassembled WGS sequence"/>
</dbReference>
<protein>
    <recommendedName>
        <fullName evidence="5">Putrescine-binding periplasmic protein</fullName>
    </recommendedName>
</protein>
<reference evidence="9" key="1">
    <citation type="journal article" date="2011" name="Stand. Genomic Sci.">
        <title>Genome sequence of the filamentous, gliding Thiothrix nivea neotype strain (JP2(T)).</title>
        <authorList>
            <person name="Lapidus A."/>
            <person name="Nolan M."/>
            <person name="Lucas S."/>
            <person name="Glavina Del Rio T."/>
            <person name="Tice H."/>
            <person name="Cheng J.F."/>
            <person name="Tapia R."/>
            <person name="Han C."/>
            <person name="Goodwin L."/>
            <person name="Pitluck S."/>
            <person name="Liolios K."/>
            <person name="Pagani I."/>
            <person name="Ivanova N."/>
            <person name="Huntemann M."/>
            <person name="Mavromatis K."/>
            <person name="Mikhailova N."/>
            <person name="Pati A."/>
            <person name="Chen A."/>
            <person name="Palaniappan K."/>
            <person name="Land M."/>
            <person name="Brambilla E.M."/>
            <person name="Rohde M."/>
            <person name="Abt B."/>
            <person name="Verbarg S."/>
            <person name="Goker M."/>
            <person name="Bristow J."/>
            <person name="Eisen J.A."/>
            <person name="Markowitz V."/>
            <person name="Hugenholtz P."/>
            <person name="Kyrpides N.C."/>
            <person name="Klenk H.P."/>
            <person name="Woyke T."/>
        </authorList>
    </citation>
    <scope>NUCLEOTIDE SEQUENCE [LARGE SCALE GENOMIC DNA]</scope>
    <source>
        <strain evidence="9">ATCC 35100 / DSM 5205 / JP2</strain>
    </source>
</reference>
<proteinExistence type="inferred from homology"/>
<dbReference type="Gene3D" id="3.40.190.10">
    <property type="entry name" value="Periplasmic binding protein-like II"/>
    <property type="match status" value="2"/>
</dbReference>
<evidence type="ECO:0000256" key="1">
    <source>
        <dbReference type="ARBA" id="ARBA00004418"/>
    </source>
</evidence>
<sequence length="344" mass="38743" precursor="true">MNKAPLIAALLLLLAATAVPAEEKVVVYNWAEYIPESTLEDFTQETGIKVEYSTYDNNETMYSKLKLQKGKGYDIVVPSTYLVSKMRDEGLLQKIDHTKLKNVDNLSISLMNKPYDPRNEYSIPYLWGSTGIGVNAKEIDPATITAWADLWDPKWEGKLLLTDDVREVFHMALKKNGFSTNSTNPDEIKAAYEDLQKLMPNVLVFNADAPREPFLAGDVNLGMIWSGEVVMAQEENPDIQYIFPKEGAGFWVDSFAIPAGAENVDNAHKFIDFMLRPEVGQKVVEELGYSTPNTASQDLLPEKVRNNRVIFPPTDAVEKGEFQKDVGDAMKLYNEYWEKLKAGK</sequence>
<comment type="similarity">
    <text evidence="5">Belongs to the bacterial solute-binding protein PotD/PotF family.</text>
</comment>
<dbReference type="InterPro" id="IPR001188">
    <property type="entry name" value="Sperm_putr-bd"/>
</dbReference>
<dbReference type="SUPFAM" id="SSF53850">
    <property type="entry name" value="Periplasmic binding protein-like II"/>
    <property type="match status" value="1"/>
</dbReference>
<feature type="chain" id="PRO_5024880920" description="Putrescine-binding periplasmic protein" evidence="7">
    <location>
        <begin position="22"/>
        <end position="344"/>
    </location>
</feature>
<dbReference type="GO" id="GO:0015846">
    <property type="term" value="P:polyamine transport"/>
    <property type="evidence" value="ECO:0007669"/>
    <property type="project" value="InterPro"/>
</dbReference>
<dbReference type="Pfam" id="PF13416">
    <property type="entry name" value="SBP_bac_8"/>
    <property type="match status" value="1"/>
</dbReference>
<dbReference type="InterPro" id="IPR006059">
    <property type="entry name" value="SBP"/>
</dbReference>
<keyword evidence="4 5" id="KW-0574">Periplasm</keyword>
<keyword evidence="2 5" id="KW-0813">Transport</keyword>
<feature type="binding site" evidence="6">
    <location>
        <position position="323"/>
    </location>
    <ligand>
        <name>spermidine</name>
        <dbReference type="ChEBI" id="CHEBI:57834"/>
    </ligand>
</feature>
<evidence type="ECO:0000313" key="8">
    <source>
        <dbReference type="EMBL" id="EIJ33120.1"/>
    </source>
</evidence>